<proteinExistence type="predicted"/>
<organism evidence="8 9">
    <name type="scientific">Catenulispora subtropica</name>
    <dbReference type="NCBI Taxonomy" id="450798"/>
    <lineage>
        <taxon>Bacteria</taxon>
        <taxon>Bacillati</taxon>
        <taxon>Actinomycetota</taxon>
        <taxon>Actinomycetes</taxon>
        <taxon>Catenulisporales</taxon>
        <taxon>Catenulisporaceae</taxon>
        <taxon>Catenulispora</taxon>
    </lineage>
</organism>
<dbReference type="SUPFAM" id="SSF53901">
    <property type="entry name" value="Thiolase-like"/>
    <property type="match status" value="2"/>
</dbReference>
<dbReference type="InterPro" id="IPR042104">
    <property type="entry name" value="PKS_dehydratase_sf"/>
</dbReference>
<dbReference type="PROSITE" id="PS52019">
    <property type="entry name" value="PKS_MFAS_DH"/>
    <property type="match status" value="1"/>
</dbReference>
<dbReference type="Gene3D" id="1.10.1200.10">
    <property type="entry name" value="ACP-like"/>
    <property type="match status" value="1"/>
</dbReference>
<dbReference type="Pfam" id="PF21089">
    <property type="entry name" value="PKS_DH_N"/>
    <property type="match status" value="1"/>
</dbReference>
<dbReference type="InterPro" id="IPR036291">
    <property type="entry name" value="NAD(P)-bd_dom_sf"/>
</dbReference>
<evidence type="ECO:0000256" key="1">
    <source>
        <dbReference type="ARBA" id="ARBA00022450"/>
    </source>
</evidence>
<dbReference type="CDD" id="cd08953">
    <property type="entry name" value="KR_2_SDR_x"/>
    <property type="match status" value="1"/>
</dbReference>
<dbReference type="CDD" id="cd00833">
    <property type="entry name" value="PKS"/>
    <property type="match status" value="1"/>
</dbReference>
<dbReference type="InterPro" id="IPR013968">
    <property type="entry name" value="PKS_KR"/>
</dbReference>
<dbReference type="InterPro" id="IPR001227">
    <property type="entry name" value="Ac_transferase_dom_sf"/>
</dbReference>
<dbReference type="Pfam" id="PF02801">
    <property type="entry name" value="Ketoacyl-synt_C"/>
    <property type="match status" value="1"/>
</dbReference>
<dbReference type="InterPro" id="IPR049551">
    <property type="entry name" value="PKS_DH_C"/>
</dbReference>
<dbReference type="PROSITE" id="PS52004">
    <property type="entry name" value="KS3_2"/>
    <property type="match status" value="1"/>
</dbReference>
<dbReference type="InterPro" id="IPR020807">
    <property type="entry name" value="PKS_DH"/>
</dbReference>
<dbReference type="Pfam" id="PF08659">
    <property type="entry name" value="KR"/>
    <property type="match status" value="1"/>
</dbReference>
<evidence type="ECO:0000259" key="7">
    <source>
        <dbReference type="PROSITE" id="PS52019"/>
    </source>
</evidence>
<dbReference type="InterPro" id="IPR029069">
    <property type="entry name" value="HotDog_dom_sf"/>
</dbReference>
<dbReference type="InterPro" id="IPR016039">
    <property type="entry name" value="Thiolase-like"/>
</dbReference>
<dbReference type="RefSeq" id="WP_344661745.1">
    <property type="nucleotide sequence ID" value="NZ_BAAAQM010000059.1"/>
</dbReference>
<evidence type="ECO:0000256" key="2">
    <source>
        <dbReference type="ARBA" id="ARBA00022553"/>
    </source>
</evidence>
<accession>A0ABP5EEY4</accession>
<dbReference type="InterPro" id="IPR020841">
    <property type="entry name" value="PKS_Beta-ketoAc_synthase_dom"/>
</dbReference>
<keyword evidence="4" id="KW-0012">Acyltransferase</keyword>
<dbReference type="PANTHER" id="PTHR43775:SF51">
    <property type="entry name" value="INACTIVE PHENOLPHTHIOCEROL SYNTHESIS POLYKETIDE SYNTHASE TYPE I PKS1-RELATED"/>
    <property type="match status" value="1"/>
</dbReference>
<evidence type="ECO:0000259" key="6">
    <source>
        <dbReference type="PROSITE" id="PS52004"/>
    </source>
</evidence>
<dbReference type="SMART" id="SM00827">
    <property type="entry name" value="PKS_AT"/>
    <property type="match status" value="1"/>
</dbReference>
<sequence>MSIPRVAVVGIACRYPDAASPKDLWENVLAGRRAFRRLPDERMRAEDYYSPDPAAPDRFYSPKAAVIDGFAFDRVEYRVAGSTFRSTDMTHWLALDTAARALADAGFPEGRGLPARTTGVIVGNSLTGEFTRANLMRLRWPYVRRTVSAALREHGLPDAEIGPLLSRLEQRYKAPFPAIDEDTLAGGLANTIAGRICNHFDLAGGGYTVDGACSSSLLSVATACEGLVSGRLDAALAGGVDLSIDPFEVIGFAKTGALATGEMRVYDKHSNGFWPGEGCGMLVLMRDEDARERGLFRYATIAGWGTSSDGRGGITRPEASGHRLAIERAYAMAGFGFETVSYLEGHGTGTAVGDATELRAFTEARRAAAADAPPAAISTVKGNFGHTKAAAGVAGLIKAVLAVRHQVIPPATGHVEPHPQLLPDADGRPPALHVPDTARLWPAGAPIRAAVSSMGFGGINAHVVVEHADGARRDRIGPTVSALVRSRQDAEVLLVDAPGIAELRGKLAQLAALTAKLSYAELGDLAATLSAQARDGAADQAGRAGSAGPVRAAVVASSPEEAARKVGRLLSLLDAGTRRVVDVADGVFLGGAGTRPRIGFLFPGQGAGRRGDGGALRRRFAEVDELYRELALPEGGDLVATEVAQPRIVTSSVAGLRILARLGIEADGAVGHSLGEITALHWAGAMDEDALLEIAAARGAIMAAASAGDGAMAGLGGPPEAVEPLLAGEPVVIAGYNSPRQTVVSGPAEAVARVGRRAEDAGLTVTPVAVSHAFHSAAVAPAASEFQKYLVARHFETPRGRVLSTVTAGPLAPDADLPELLGRQMRQPVRFSAAAAALAADADLLLEVGPGRVLNHLAAEIAPDTPVVSLQTDSTSLAGLLRAVGAAFVLGAPVRHRELFAERFVRPLPLDKEFAFFASPCEAVPGDEFSAVTAGAVAAGEGTASGSGSGSTAGGSAGDGSGGALELLLRLSAERAELPIEAVRPDSNPVDELHLSSITVGQIVNQAARELGITAPLAPSAFATATLSELAGELETLRDTAQPADDGQWRLPAGVGPWIRAFAVDLVPAKAGAPVARTEPSTSGAEGRWRVFAPDGHPFAAELAAELRRADVGDGVLLCTPSPAGTGIVPGGDLAPGSSSGLMLRAAREALSASGPVRFVAVGDRRTAAGLAKTLHLEAPHIPTTVVTLPEGTPADQAVASIVDDVAATEAFSEVCYDLTGVRKVPQLRALPPEAPAAAHHPLGPGDVLLVTGGGKGITAEAALAVGRGTGAAVAILGRSDPARDQELTANLERMAAAGVVVHYARADVTAPQEVRAAVAEIQHALGPVTGVLHGAGRNVPVALAALEEKAFDATLAPKITGLRTVLEAVDAERLKLLVTFGSIIGRAGLRGQADYAVANDWMTEVTREFQAAHPDCRCLALEWSVWSGTGMGERLGVLEALTREGIEPIPAADGVALLGRMLADPGAPTAAVVMGRAGTLPTITLPATEPELLRFLDRVRVHYAGVEIVVDSDLSADADPYLADHELDGDLLYPAVLGMEAMAQAASALTGRRDTPVLEDVEFLRPIVVPPRETTTIRVAALVGADGAVRAVIRSGETGFQADHFRATLRYDGPVPAALPGADRGAGVALPLDPGAELYGPVLFQGARFQRLRGYRYLRATECVADLDPTAAEPWFGPYLPSELVLADPGTRDAVMHALQCCVPDATLLPSGIERLRPADPEAVRDLRALTLHAIERHRDGDTYVYDIDVRGADGVVVERWRGLTLQAVRKQDGSGPWAPVLLGPFLERLMENTTGVLLRAAVLPGAGVGTAGRRGRTAESVTGLLGDEVVVRYRPDGMPETDTGYQVSASHGAGLTFAVAGPLKAVSCDVESAVPRSDTEWSDLLGRPAFELARLVAREAKEDPAVAATRLWGASEAVRKAGRARVDLVVDGYGPGGAVRFRSGAARITTFATAVRGTAGPVVFTMLAEEE</sequence>
<evidence type="ECO:0000256" key="3">
    <source>
        <dbReference type="ARBA" id="ARBA00022679"/>
    </source>
</evidence>
<dbReference type="SUPFAM" id="SSF55048">
    <property type="entry name" value="Probable ACP-binding domain of malonyl-CoA ACP transacylase"/>
    <property type="match status" value="1"/>
</dbReference>
<dbReference type="PANTHER" id="PTHR43775">
    <property type="entry name" value="FATTY ACID SYNTHASE"/>
    <property type="match status" value="1"/>
</dbReference>
<dbReference type="Pfam" id="PF14765">
    <property type="entry name" value="PS-DH"/>
    <property type="match status" value="1"/>
</dbReference>
<dbReference type="Pfam" id="PF00698">
    <property type="entry name" value="Acyl_transf_1"/>
    <property type="match status" value="1"/>
</dbReference>
<dbReference type="Gene3D" id="3.10.129.110">
    <property type="entry name" value="Polyketide synthase dehydratase"/>
    <property type="match status" value="1"/>
</dbReference>
<evidence type="ECO:0000313" key="8">
    <source>
        <dbReference type="EMBL" id="GAA1997127.1"/>
    </source>
</evidence>
<feature type="active site" description="Proton acceptor; for dehydratase activity" evidence="5">
    <location>
        <position position="1526"/>
    </location>
</feature>
<dbReference type="SUPFAM" id="SSF54637">
    <property type="entry name" value="Thioesterase/thiol ester dehydrase-isomerase"/>
    <property type="match status" value="1"/>
</dbReference>
<dbReference type="SMART" id="SM00822">
    <property type="entry name" value="PKS_KR"/>
    <property type="match status" value="1"/>
</dbReference>
<dbReference type="EMBL" id="BAAAQM010000059">
    <property type="protein sequence ID" value="GAA1997127.1"/>
    <property type="molecule type" value="Genomic_DNA"/>
</dbReference>
<dbReference type="InterPro" id="IPR016036">
    <property type="entry name" value="Malonyl_transacylase_ACP-bd"/>
</dbReference>
<keyword evidence="2" id="KW-0597">Phosphoprotein</keyword>
<dbReference type="SUPFAM" id="SSF52151">
    <property type="entry name" value="FabD/lysophospholipase-like"/>
    <property type="match status" value="1"/>
</dbReference>
<keyword evidence="3" id="KW-0808">Transferase</keyword>
<dbReference type="InterPro" id="IPR057326">
    <property type="entry name" value="KR_dom"/>
</dbReference>
<dbReference type="Gene3D" id="3.40.50.720">
    <property type="entry name" value="NAD(P)-binding Rossmann-like Domain"/>
    <property type="match status" value="1"/>
</dbReference>
<keyword evidence="9" id="KW-1185">Reference proteome</keyword>
<keyword evidence="1" id="KW-0596">Phosphopantetheine</keyword>
<dbReference type="Proteomes" id="UP001499854">
    <property type="component" value="Unassembled WGS sequence"/>
</dbReference>
<evidence type="ECO:0000313" key="9">
    <source>
        <dbReference type="Proteomes" id="UP001499854"/>
    </source>
</evidence>
<dbReference type="SUPFAM" id="SSF47336">
    <property type="entry name" value="ACP-like"/>
    <property type="match status" value="1"/>
</dbReference>
<feature type="domain" description="PKS/mFAS DH" evidence="7">
    <location>
        <begin position="1491"/>
        <end position="1776"/>
    </location>
</feature>
<dbReference type="Gene3D" id="3.40.366.10">
    <property type="entry name" value="Malonyl-Coenzyme A Acyl Carrier Protein, domain 2"/>
    <property type="match status" value="1"/>
</dbReference>
<dbReference type="InterPro" id="IPR014031">
    <property type="entry name" value="Ketoacyl_synth_C"/>
</dbReference>
<dbReference type="SUPFAM" id="SSF51735">
    <property type="entry name" value="NAD(P)-binding Rossmann-fold domains"/>
    <property type="match status" value="1"/>
</dbReference>
<dbReference type="InterPro" id="IPR049552">
    <property type="entry name" value="PKS_DH_N"/>
</dbReference>
<reference evidence="9" key="1">
    <citation type="journal article" date="2019" name="Int. J. Syst. Evol. Microbiol.">
        <title>The Global Catalogue of Microorganisms (GCM) 10K type strain sequencing project: providing services to taxonomists for standard genome sequencing and annotation.</title>
        <authorList>
            <consortium name="The Broad Institute Genomics Platform"/>
            <consortium name="The Broad Institute Genome Sequencing Center for Infectious Disease"/>
            <person name="Wu L."/>
            <person name="Ma J."/>
        </authorList>
    </citation>
    <scope>NUCLEOTIDE SEQUENCE [LARGE SCALE GENOMIC DNA]</scope>
    <source>
        <strain evidence="9">JCM 16013</strain>
    </source>
</reference>
<dbReference type="InterPro" id="IPR016035">
    <property type="entry name" value="Acyl_Trfase/lysoPLipase"/>
</dbReference>
<evidence type="ECO:0000256" key="4">
    <source>
        <dbReference type="ARBA" id="ARBA00023315"/>
    </source>
</evidence>
<dbReference type="SMART" id="SM00825">
    <property type="entry name" value="PKS_KS"/>
    <property type="match status" value="1"/>
</dbReference>
<dbReference type="InterPro" id="IPR036736">
    <property type="entry name" value="ACP-like_sf"/>
</dbReference>
<dbReference type="SMART" id="SM00826">
    <property type="entry name" value="PKS_DH"/>
    <property type="match status" value="1"/>
</dbReference>
<dbReference type="InterPro" id="IPR050091">
    <property type="entry name" value="PKS_NRPS_Biosynth_Enz"/>
</dbReference>
<feature type="region of interest" description="C-terminal hotdog fold" evidence="5">
    <location>
        <begin position="1630"/>
        <end position="1776"/>
    </location>
</feature>
<dbReference type="Pfam" id="PF00109">
    <property type="entry name" value="ketoacyl-synt"/>
    <property type="match status" value="1"/>
</dbReference>
<dbReference type="InterPro" id="IPR014030">
    <property type="entry name" value="Ketoacyl_synth_N"/>
</dbReference>
<evidence type="ECO:0000256" key="5">
    <source>
        <dbReference type="PROSITE-ProRule" id="PRU01363"/>
    </source>
</evidence>
<feature type="active site" description="Proton donor; for dehydratase activity" evidence="5">
    <location>
        <position position="1694"/>
    </location>
</feature>
<protein>
    <submittedName>
        <fullName evidence="8">Type I polyketide synthase</fullName>
    </submittedName>
</protein>
<gene>
    <name evidence="8" type="ORF">GCM10009838_72950</name>
</gene>
<feature type="region of interest" description="N-terminal hotdog fold" evidence="5">
    <location>
        <begin position="1491"/>
        <end position="1617"/>
    </location>
</feature>
<dbReference type="InterPro" id="IPR049900">
    <property type="entry name" value="PKS_mFAS_DH"/>
</dbReference>
<name>A0ABP5EEY4_9ACTN</name>
<comment type="caution">
    <text evidence="8">The sequence shown here is derived from an EMBL/GenBank/DDBJ whole genome shotgun (WGS) entry which is preliminary data.</text>
</comment>
<dbReference type="InterPro" id="IPR014043">
    <property type="entry name" value="Acyl_transferase_dom"/>
</dbReference>
<dbReference type="Gene3D" id="3.40.47.10">
    <property type="match status" value="1"/>
</dbReference>
<feature type="domain" description="Ketosynthase family 3 (KS3)" evidence="6">
    <location>
        <begin position="3"/>
        <end position="467"/>
    </location>
</feature>